<dbReference type="AlphaFoldDB" id="A0A371GWT7"/>
<dbReference type="EMBL" id="QJKJ01004251">
    <property type="protein sequence ID" value="RDX94926.1"/>
    <property type="molecule type" value="Genomic_DNA"/>
</dbReference>
<feature type="non-terminal residue" evidence="2">
    <location>
        <position position="1"/>
    </location>
</feature>
<dbReference type="STRING" id="157652.A0A371GWT7"/>
<dbReference type="InterPro" id="IPR013103">
    <property type="entry name" value="RVT_2"/>
</dbReference>
<evidence type="ECO:0000313" key="3">
    <source>
        <dbReference type="Proteomes" id="UP000257109"/>
    </source>
</evidence>
<feature type="non-terminal residue" evidence="2">
    <location>
        <position position="209"/>
    </location>
</feature>
<comment type="caution">
    <text evidence="2">The sequence shown here is derived from an EMBL/GenBank/DDBJ whole genome shotgun (WGS) entry which is preliminary data.</text>
</comment>
<reference evidence="2" key="1">
    <citation type="submission" date="2018-05" db="EMBL/GenBank/DDBJ databases">
        <title>Draft genome of Mucuna pruriens seed.</title>
        <authorList>
            <person name="Nnadi N.E."/>
            <person name="Vos R."/>
            <person name="Hasami M.H."/>
            <person name="Devisetty U.K."/>
            <person name="Aguiy J.C."/>
        </authorList>
    </citation>
    <scope>NUCLEOTIDE SEQUENCE [LARGE SCALE GENOMIC DNA]</scope>
    <source>
        <strain evidence="2">JCA_2017</strain>
    </source>
</reference>
<organism evidence="2 3">
    <name type="scientific">Mucuna pruriens</name>
    <name type="common">Velvet bean</name>
    <name type="synonym">Dolichos pruriens</name>
    <dbReference type="NCBI Taxonomy" id="157652"/>
    <lineage>
        <taxon>Eukaryota</taxon>
        <taxon>Viridiplantae</taxon>
        <taxon>Streptophyta</taxon>
        <taxon>Embryophyta</taxon>
        <taxon>Tracheophyta</taxon>
        <taxon>Spermatophyta</taxon>
        <taxon>Magnoliopsida</taxon>
        <taxon>eudicotyledons</taxon>
        <taxon>Gunneridae</taxon>
        <taxon>Pentapetalae</taxon>
        <taxon>rosids</taxon>
        <taxon>fabids</taxon>
        <taxon>Fabales</taxon>
        <taxon>Fabaceae</taxon>
        <taxon>Papilionoideae</taxon>
        <taxon>50 kb inversion clade</taxon>
        <taxon>NPAAA clade</taxon>
        <taxon>indigoferoid/millettioid clade</taxon>
        <taxon>Phaseoleae</taxon>
        <taxon>Mucuna</taxon>
    </lineage>
</organism>
<sequence length="209" mass="24579">MELVAHFDFKLHQMDVKSTFLNDDLTKKVYMKQHEGFSSSDGEHLECKLNKSIYGLKQASRQCYLKFHKVITSFSFEENIMDNCIYLKVNGNNIMDNFIWSLLHLCSYIVKQFLLKNLDMKNMGDSSYVIGIKIHRKRSQGILVWFQETYINKVLERFNMKDCSPSDKLNLSKCRQNDFEQEHMKNISYASIVGSFMYAQVCTRPDIAY</sequence>
<proteinExistence type="predicted"/>
<dbReference type="Proteomes" id="UP000257109">
    <property type="component" value="Unassembled WGS sequence"/>
</dbReference>
<evidence type="ECO:0000313" key="2">
    <source>
        <dbReference type="EMBL" id="RDX94926.1"/>
    </source>
</evidence>
<accession>A0A371GWT7</accession>
<keyword evidence="3" id="KW-1185">Reference proteome</keyword>
<evidence type="ECO:0000259" key="1">
    <source>
        <dbReference type="Pfam" id="PF07727"/>
    </source>
</evidence>
<protein>
    <recommendedName>
        <fullName evidence="1">Reverse transcriptase Ty1/copia-type domain-containing protein</fullName>
    </recommendedName>
</protein>
<feature type="domain" description="Reverse transcriptase Ty1/copia-type" evidence="1">
    <location>
        <begin position="5"/>
        <end position="165"/>
    </location>
</feature>
<gene>
    <name evidence="2" type="ORF">CR513_22637</name>
</gene>
<dbReference type="Pfam" id="PF07727">
    <property type="entry name" value="RVT_2"/>
    <property type="match status" value="1"/>
</dbReference>
<dbReference type="OrthoDB" id="1747567at2759"/>
<name>A0A371GWT7_MUCPR</name>